<dbReference type="SMART" id="SM00174">
    <property type="entry name" value="RHO"/>
    <property type="match status" value="1"/>
</dbReference>
<dbReference type="SMART" id="SM00175">
    <property type="entry name" value="RAB"/>
    <property type="match status" value="1"/>
</dbReference>
<dbReference type="GO" id="GO:0005525">
    <property type="term" value="F:GTP binding"/>
    <property type="evidence" value="ECO:0007669"/>
    <property type="project" value="UniProtKB-KW"/>
</dbReference>
<dbReference type="GO" id="GO:0003924">
    <property type="term" value="F:GTPase activity"/>
    <property type="evidence" value="ECO:0007669"/>
    <property type="project" value="InterPro"/>
</dbReference>
<evidence type="ECO:0000256" key="3">
    <source>
        <dbReference type="ARBA" id="ARBA00022741"/>
    </source>
</evidence>
<dbReference type="PANTHER" id="PTHR47981:SF20">
    <property type="entry name" value="RAS-RELATED PROTEIN RAB-7A"/>
    <property type="match status" value="1"/>
</dbReference>
<dbReference type="eggNOG" id="KOG0394">
    <property type="taxonomic scope" value="Eukaryota"/>
</dbReference>
<proteinExistence type="inferred from homology"/>
<evidence type="ECO:0000256" key="5">
    <source>
        <dbReference type="ARBA" id="ARBA00023289"/>
    </source>
</evidence>
<dbReference type="PROSITE" id="PS51419">
    <property type="entry name" value="RAB"/>
    <property type="match status" value="1"/>
</dbReference>
<evidence type="ECO:0000313" key="8">
    <source>
        <dbReference type="Proteomes" id="UP000013776"/>
    </source>
</evidence>
<dbReference type="AlphaFoldDB" id="R4XF33"/>
<dbReference type="PRINTS" id="PR00449">
    <property type="entry name" value="RASTRNSFRMNG"/>
</dbReference>
<name>R4XF33_TAPDE</name>
<gene>
    <name evidence="7" type="ORF">TAPDE_004687</name>
</gene>
<accession>R4XF33</accession>
<dbReference type="STRING" id="1097556.R4XF33"/>
<dbReference type="GO" id="GO:0000329">
    <property type="term" value="C:fungal-type vacuole membrane"/>
    <property type="evidence" value="ECO:0007669"/>
    <property type="project" value="TreeGrafter"/>
</dbReference>
<evidence type="ECO:0000256" key="1">
    <source>
        <dbReference type="ARBA" id="ARBA00006270"/>
    </source>
</evidence>
<reference evidence="7 8" key="1">
    <citation type="journal article" date="2013" name="MBio">
        <title>Genome sequencing of the plant pathogen Taphrina deformans, the causal agent of peach leaf curl.</title>
        <authorList>
            <person name="Cisse O.H."/>
            <person name="Almeida J.M.G.C.F."/>
            <person name="Fonseca A."/>
            <person name="Kumar A.A."/>
            <person name="Salojaervi J."/>
            <person name="Overmyer K."/>
            <person name="Hauser P.M."/>
            <person name="Pagni M."/>
        </authorList>
    </citation>
    <scope>NUCLEOTIDE SEQUENCE [LARGE SCALE GENOMIC DNA]</scope>
    <source>
        <strain evidence="8">PYCC 5710 / ATCC 11124 / CBS 356.35 / IMI 108563 / JCM 9778 / NBRC 8474</strain>
    </source>
</reference>
<dbReference type="NCBIfam" id="TIGR00231">
    <property type="entry name" value="small_GTP"/>
    <property type="match status" value="1"/>
</dbReference>
<dbReference type="SUPFAM" id="SSF52540">
    <property type="entry name" value="P-loop containing nucleoside triphosphate hydrolases"/>
    <property type="match status" value="1"/>
</dbReference>
<comment type="similarity">
    <text evidence="1">Belongs to the small GTPase superfamily. Rab family.</text>
</comment>
<organism evidence="7 8">
    <name type="scientific">Taphrina deformans (strain PYCC 5710 / ATCC 11124 / CBS 356.35 / IMI 108563 / JCM 9778 / NBRC 8474)</name>
    <name type="common">Peach leaf curl fungus</name>
    <name type="synonym">Lalaria deformans</name>
    <dbReference type="NCBI Taxonomy" id="1097556"/>
    <lineage>
        <taxon>Eukaryota</taxon>
        <taxon>Fungi</taxon>
        <taxon>Dikarya</taxon>
        <taxon>Ascomycota</taxon>
        <taxon>Taphrinomycotina</taxon>
        <taxon>Taphrinomycetes</taxon>
        <taxon>Taphrinales</taxon>
        <taxon>Taphrinaceae</taxon>
        <taxon>Taphrina</taxon>
    </lineage>
</organism>
<dbReference type="InterPro" id="IPR005225">
    <property type="entry name" value="Small_GTP-bd"/>
</dbReference>
<dbReference type="InterPro" id="IPR001806">
    <property type="entry name" value="Small_GTPase"/>
</dbReference>
<dbReference type="OrthoDB" id="9989112at2759"/>
<dbReference type="GO" id="GO:0032889">
    <property type="term" value="P:regulation of vacuole fusion, non-autophagic"/>
    <property type="evidence" value="ECO:0007669"/>
    <property type="project" value="TreeGrafter"/>
</dbReference>
<comment type="caution">
    <text evidence="7">The sequence shown here is derived from an EMBL/GenBank/DDBJ whole genome shotgun (WGS) entry which is preliminary data.</text>
</comment>
<keyword evidence="3" id="KW-0547">Nucleotide-binding</keyword>
<evidence type="ECO:0000256" key="2">
    <source>
        <dbReference type="ARBA" id="ARBA00022481"/>
    </source>
</evidence>
<sequence length="247" mass="26737">MTKKVLIIGDAGVGKSSLRTQYFHKTFSLSYRATIGANFLTKNIVLRPGPERKASDTATGDGRRPGTGQVAAATTTTTTTEDEVVALCIWDTAGQERFNSLSPTFFRGSDCAILLYDVTNAQSLSSLATHYREFLKYCGTRNPVILVVGNKSDAARQVTAEDARALVARELPGAHQNVSTEQNIDCFEVSAKMGTGVEDLFMSVARRLRTREERRELTAFDVGDEGAGTGFGVVDLKKRQHASGCAC</sequence>
<dbReference type="GO" id="GO:0005770">
    <property type="term" value="C:late endosome"/>
    <property type="evidence" value="ECO:0007669"/>
    <property type="project" value="TreeGrafter"/>
</dbReference>
<dbReference type="PANTHER" id="PTHR47981">
    <property type="entry name" value="RAB FAMILY"/>
    <property type="match status" value="1"/>
</dbReference>
<protein>
    <submittedName>
        <fullName evidence="7">Uncharacterized protein</fullName>
    </submittedName>
</protein>
<evidence type="ECO:0000256" key="6">
    <source>
        <dbReference type="SAM" id="MobiDB-lite"/>
    </source>
</evidence>
<dbReference type="Gene3D" id="3.40.50.300">
    <property type="entry name" value="P-loop containing nucleotide triphosphate hydrolases"/>
    <property type="match status" value="1"/>
</dbReference>
<evidence type="ECO:0000313" key="7">
    <source>
        <dbReference type="EMBL" id="CCG84253.1"/>
    </source>
</evidence>
<keyword evidence="2" id="KW-0488">Methylation</keyword>
<keyword evidence="5" id="KW-0449">Lipoprotein</keyword>
<dbReference type="PROSITE" id="PS51421">
    <property type="entry name" value="RAS"/>
    <property type="match status" value="1"/>
</dbReference>
<keyword evidence="8" id="KW-1185">Reference proteome</keyword>
<keyword evidence="4" id="KW-0342">GTP-binding</keyword>
<dbReference type="VEuPathDB" id="FungiDB:TAPDE_004687"/>
<dbReference type="Proteomes" id="UP000013776">
    <property type="component" value="Unassembled WGS sequence"/>
</dbReference>
<dbReference type="SMART" id="SM00173">
    <property type="entry name" value="RAS"/>
    <property type="match status" value="1"/>
</dbReference>
<feature type="region of interest" description="Disordered" evidence="6">
    <location>
        <begin position="50"/>
        <end position="76"/>
    </location>
</feature>
<evidence type="ECO:0000256" key="4">
    <source>
        <dbReference type="ARBA" id="ARBA00023134"/>
    </source>
</evidence>
<dbReference type="InterPro" id="IPR027417">
    <property type="entry name" value="P-loop_NTPase"/>
</dbReference>
<dbReference type="EMBL" id="CAHR02000216">
    <property type="protein sequence ID" value="CCG84253.1"/>
    <property type="molecule type" value="Genomic_DNA"/>
</dbReference>
<keyword evidence="5" id="KW-0636">Prenylation</keyword>
<dbReference type="CDD" id="cd00154">
    <property type="entry name" value="Rab"/>
    <property type="match status" value="1"/>
</dbReference>
<dbReference type="Pfam" id="PF00071">
    <property type="entry name" value="Ras"/>
    <property type="match status" value="2"/>
</dbReference>